<accession>A0A081NHC6</accession>
<keyword evidence="2" id="KW-1185">Reference proteome</keyword>
<dbReference type="EMBL" id="JOKH01000002">
    <property type="protein sequence ID" value="KEQ17849.1"/>
    <property type="molecule type" value="Genomic_DNA"/>
</dbReference>
<dbReference type="RefSeq" id="WP_034834758.1">
    <property type="nucleotide sequence ID" value="NZ_JOKH01000002.1"/>
</dbReference>
<comment type="caution">
    <text evidence="1">The sequence shown here is derived from an EMBL/GenBank/DDBJ whole genome shotgun (WGS) entry which is preliminary data.</text>
</comment>
<sequence length="117" mass="13345">MTIENIRLSEKGKQQLLQLKKRTGIENWNTLCRWAFCTSLAEPSVPPYEDIPSDSSVEMTWKVFGGQYSDIYAALLKERSVIDGTDDLMLCLKLHLNRGISFLLNDINITPLMSDYS</sequence>
<dbReference type="Proteomes" id="UP000028073">
    <property type="component" value="Unassembled WGS sequence"/>
</dbReference>
<reference evidence="1 2" key="1">
    <citation type="submission" date="2014-06" db="EMBL/GenBank/DDBJ databases">
        <title>Whole Genome Sequences of Three Symbiotic Endozoicomonas Bacteria.</title>
        <authorList>
            <person name="Neave M.J."/>
            <person name="Apprill A."/>
            <person name="Voolstra C.R."/>
        </authorList>
    </citation>
    <scope>NUCLEOTIDE SEQUENCE [LARGE SCALE GENOMIC DNA]</scope>
    <source>
        <strain evidence="1 2">DSM 25634</strain>
    </source>
</reference>
<dbReference type="NCBIfam" id="TIGR03184">
    <property type="entry name" value="DNA_S_dndE"/>
    <property type="match status" value="1"/>
</dbReference>
<evidence type="ECO:0000313" key="1">
    <source>
        <dbReference type="EMBL" id="KEQ17849.1"/>
    </source>
</evidence>
<dbReference type="AlphaFoldDB" id="A0A081NHC6"/>
<dbReference type="Pfam" id="PF08870">
    <property type="entry name" value="DndE"/>
    <property type="match status" value="1"/>
</dbReference>
<dbReference type="OrthoDB" id="512647at2"/>
<organism evidence="1 2">
    <name type="scientific">Endozoicomonas numazuensis</name>
    <dbReference type="NCBI Taxonomy" id="1137799"/>
    <lineage>
        <taxon>Bacteria</taxon>
        <taxon>Pseudomonadati</taxon>
        <taxon>Pseudomonadota</taxon>
        <taxon>Gammaproteobacteria</taxon>
        <taxon>Oceanospirillales</taxon>
        <taxon>Endozoicomonadaceae</taxon>
        <taxon>Endozoicomonas</taxon>
    </lineage>
</organism>
<dbReference type="Gene3D" id="1.10.1220.160">
    <property type="entry name" value="DNA sulphur modification protein DndE"/>
    <property type="match status" value="1"/>
</dbReference>
<proteinExistence type="predicted"/>
<gene>
    <name evidence="1" type="ORF">GZ78_09350</name>
</gene>
<dbReference type="eggNOG" id="ENOG50307RI">
    <property type="taxonomic scope" value="Bacteria"/>
</dbReference>
<dbReference type="InterPro" id="IPR014969">
    <property type="entry name" value="DNA_S_DndE"/>
</dbReference>
<dbReference type="STRING" id="1137799.GZ78_09350"/>
<dbReference type="InterPro" id="IPR038472">
    <property type="entry name" value="DndE_sf"/>
</dbReference>
<protein>
    <submittedName>
        <fullName evidence="1">DNA sulfur modification protein DndE</fullName>
    </submittedName>
</protein>
<name>A0A081NHC6_9GAMM</name>
<evidence type="ECO:0000313" key="2">
    <source>
        <dbReference type="Proteomes" id="UP000028073"/>
    </source>
</evidence>